<feature type="region of interest" description="Disordered" evidence="8">
    <location>
        <begin position="64"/>
        <end position="100"/>
    </location>
</feature>
<dbReference type="SUPFAM" id="SSF57667">
    <property type="entry name" value="beta-beta-alpha zinc fingers"/>
    <property type="match status" value="2"/>
</dbReference>
<evidence type="ECO:0000313" key="11">
    <source>
        <dbReference type="Proteomes" id="UP000827092"/>
    </source>
</evidence>
<feature type="compositionally biased region" description="Polar residues" evidence="8">
    <location>
        <begin position="89"/>
        <end position="100"/>
    </location>
</feature>
<dbReference type="GO" id="GO:0000978">
    <property type="term" value="F:RNA polymerase II cis-regulatory region sequence-specific DNA binding"/>
    <property type="evidence" value="ECO:0007669"/>
    <property type="project" value="TreeGrafter"/>
</dbReference>
<accession>A0AAV6UYC0</accession>
<dbReference type="FunFam" id="3.30.160.60:FF:000065">
    <property type="entry name" value="B-cell CLL/lymphoma 6, member B"/>
    <property type="match status" value="1"/>
</dbReference>
<feature type="domain" description="C2H2-type" evidence="9">
    <location>
        <begin position="164"/>
        <end position="192"/>
    </location>
</feature>
<feature type="domain" description="C2H2-type" evidence="9">
    <location>
        <begin position="136"/>
        <end position="163"/>
    </location>
</feature>
<dbReference type="PANTHER" id="PTHR23226">
    <property type="entry name" value="ZINC FINGER AND SCAN DOMAIN-CONTAINING"/>
    <property type="match status" value="1"/>
</dbReference>
<dbReference type="Gene3D" id="3.30.160.60">
    <property type="entry name" value="Classic Zinc Finger"/>
    <property type="match status" value="2"/>
</dbReference>
<evidence type="ECO:0000256" key="2">
    <source>
        <dbReference type="ARBA" id="ARBA00022723"/>
    </source>
</evidence>
<evidence type="ECO:0000256" key="5">
    <source>
        <dbReference type="ARBA" id="ARBA00022833"/>
    </source>
</evidence>
<dbReference type="Proteomes" id="UP000827092">
    <property type="component" value="Unassembled WGS sequence"/>
</dbReference>
<dbReference type="PANTHER" id="PTHR23226:SF416">
    <property type="entry name" value="FI01424P"/>
    <property type="match status" value="1"/>
</dbReference>
<dbReference type="GO" id="GO:0008270">
    <property type="term" value="F:zinc ion binding"/>
    <property type="evidence" value="ECO:0007669"/>
    <property type="project" value="UniProtKB-KW"/>
</dbReference>
<dbReference type="GO" id="GO:0005634">
    <property type="term" value="C:nucleus"/>
    <property type="evidence" value="ECO:0007669"/>
    <property type="project" value="UniProtKB-SubCell"/>
</dbReference>
<dbReference type="AlphaFoldDB" id="A0AAV6UYC0"/>
<dbReference type="PROSITE" id="PS50157">
    <property type="entry name" value="ZINC_FINGER_C2H2_2"/>
    <property type="match status" value="3"/>
</dbReference>
<reference evidence="10 11" key="1">
    <citation type="journal article" date="2022" name="Nat. Ecol. Evol.">
        <title>A masculinizing supergene underlies an exaggerated male reproductive morph in a spider.</title>
        <authorList>
            <person name="Hendrickx F."/>
            <person name="De Corte Z."/>
            <person name="Sonet G."/>
            <person name="Van Belleghem S.M."/>
            <person name="Kostlbacher S."/>
            <person name="Vangestel C."/>
        </authorList>
    </citation>
    <scope>NUCLEOTIDE SEQUENCE [LARGE SCALE GENOMIC DNA]</scope>
    <source>
        <strain evidence="10">W744_W776</strain>
    </source>
</reference>
<feature type="compositionally biased region" description="Acidic residues" evidence="8">
    <location>
        <begin position="76"/>
        <end position="88"/>
    </location>
</feature>
<dbReference type="Pfam" id="PF00096">
    <property type="entry name" value="zf-C2H2"/>
    <property type="match status" value="2"/>
</dbReference>
<evidence type="ECO:0000256" key="1">
    <source>
        <dbReference type="ARBA" id="ARBA00004123"/>
    </source>
</evidence>
<organism evidence="10 11">
    <name type="scientific">Oedothorax gibbosus</name>
    <dbReference type="NCBI Taxonomy" id="931172"/>
    <lineage>
        <taxon>Eukaryota</taxon>
        <taxon>Metazoa</taxon>
        <taxon>Ecdysozoa</taxon>
        <taxon>Arthropoda</taxon>
        <taxon>Chelicerata</taxon>
        <taxon>Arachnida</taxon>
        <taxon>Araneae</taxon>
        <taxon>Araneomorphae</taxon>
        <taxon>Entelegynae</taxon>
        <taxon>Araneoidea</taxon>
        <taxon>Linyphiidae</taxon>
        <taxon>Erigoninae</taxon>
        <taxon>Oedothorax</taxon>
    </lineage>
</organism>
<comment type="caution">
    <text evidence="10">The sequence shown here is derived from an EMBL/GenBank/DDBJ whole genome shotgun (WGS) entry which is preliminary data.</text>
</comment>
<keyword evidence="3" id="KW-0677">Repeat</keyword>
<dbReference type="PROSITE" id="PS00028">
    <property type="entry name" value="ZINC_FINGER_C2H2_1"/>
    <property type="match status" value="3"/>
</dbReference>
<keyword evidence="11" id="KW-1185">Reference proteome</keyword>
<evidence type="ECO:0000256" key="7">
    <source>
        <dbReference type="PROSITE-ProRule" id="PRU00042"/>
    </source>
</evidence>
<proteinExistence type="predicted"/>
<dbReference type="InterPro" id="IPR013087">
    <property type="entry name" value="Znf_C2H2_type"/>
</dbReference>
<dbReference type="InterPro" id="IPR036236">
    <property type="entry name" value="Znf_C2H2_sf"/>
</dbReference>
<dbReference type="EMBL" id="JAFNEN010000217">
    <property type="protein sequence ID" value="KAG8189336.1"/>
    <property type="molecule type" value="Genomic_DNA"/>
</dbReference>
<evidence type="ECO:0000256" key="8">
    <source>
        <dbReference type="SAM" id="MobiDB-lite"/>
    </source>
</evidence>
<dbReference type="SMART" id="SM00355">
    <property type="entry name" value="ZnF_C2H2"/>
    <property type="match status" value="4"/>
</dbReference>
<keyword evidence="4 7" id="KW-0863">Zinc-finger</keyword>
<dbReference type="GO" id="GO:0000981">
    <property type="term" value="F:DNA-binding transcription factor activity, RNA polymerase II-specific"/>
    <property type="evidence" value="ECO:0007669"/>
    <property type="project" value="TreeGrafter"/>
</dbReference>
<name>A0AAV6UYC0_9ARAC</name>
<comment type="subcellular location">
    <subcellularLocation>
        <location evidence="1">Nucleus</location>
    </subcellularLocation>
</comment>
<keyword evidence="2" id="KW-0479">Metal-binding</keyword>
<evidence type="ECO:0000256" key="3">
    <source>
        <dbReference type="ARBA" id="ARBA00022737"/>
    </source>
</evidence>
<keyword evidence="5" id="KW-0862">Zinc</keyword>
<keyword evidence="6" id="KW-0539">Nucleus</keyword>
<sequence>MAQVLLDQKDNQLRLKRGLYEIAQQLLNSDIQSKDAAASVSNKLRRNNHLRKSNKKIIPKVIDIDPNLSSQGDDSSNFEDSESCDDPSAENSPSIDTSESTLVKGKGFSCVICEYVASSSQRLKEHQSRHTGIKPLECKVCGKKFAWRYSFQSHMASHKADNPNKCTICGKKYCNKSSVKNHMLRAHGKQELKNHVKIHYEEHKTQENLSENQEVIVDNCNQMIPQTNLPCSAAHIEAQAVFDDPHPTEEIMQSHIEITDNQALMYDCSLPNSMDKCADKCQLLQDSYVSQFLYPQQTQVQYASPSVPILNMYSTDPNSISQRSSCLNNMNSTNFSCMALNQNFGGFQYNIPGSDDLLSKCKLCRSLFHSTMVLRSHLIEYHRIEEENIEDLLT</sequence>
<evidence type="ECO:0000313" key="10">
    <source>
        <dbReference type="EMBL" id="KAG8189336.1"/>
    </source>
</evidence>
<evidence type="ECO:0000256" key="6">
    <source>
        <dbReference type="ARBA" id="ARBA00023242"/>
    </source>
</evidence>
<evidence type="ECO:0000259" key="9">
    <source>
        <dbReference type="PROSITE" id="PS50157"/>
    </source>
</evidence>
<feature type="domain" description="C2H2-type" evidence="9">
    <location>
        <begin position="108"/>
        <end position="135"/>
    </location>
</feature>
<evidence type="ECO:0000256" key="4">
    <source>
        <dbReference type="ARBA" id="ARBA00022771"/>
    </source>
</evidence>
<protein>
    <recommendedName>
        <fullName evidence="9">C2H2-type domain-containing protein</fullName>
    </recommendedName>
</protein>
<gene>
    <name evidence="10" type="ORF">JTE90_021841</name>
</gene>